<comment type="caution">
    <text evidence="2">The sequence shown here is derived from an EMBL/GenBank/DDBJ whole genome shotgun (WGS) entry which is preliminary data.</text>
</comment>
<gene>
    <name evidence="2" type="ORF">M9458_052978</name>
</gene>
<organism evidence="2 3">
    <name type="scientific">Cirrhinus mrigala</name>
    <name type="common">Mrigala</name>
    <dbReference type="NCBI Taxonomy" id="683832"/>
    <lineage>
        <taxon>Eukaryota</taxon>
        <taxon>Metazoa</taxon>
        <taxon>Chordata</taxon>
        <taxon>Craniata</taxon>
        <taxon>Vertebrata</taxon>
        <taxon>Euteleostomi</taxon>
        <taxon>Actinopterygii</taxon>
        <taxon>Neopterygii</taxon>
        <taxon>Teleostei</taxon>
        <taxon>Ostariophysi</taxon>
        <taxon>Cypriniformes</taxon>
        <taxon>Cyprinidae</taxon>
        <taxon>Labeoninae</taxon>
        <taxon>Labeonini</taxon>
        <taxon>Cirrhinus</taxon>
    </lineage>
</organism>
<feature type="non-terminal residue" evidence="2">
    <location>
        <position position="1"/>
    </location>
</feature>
<proteinExistence type="predicted"/>
<keyword evidence="1" id="KW-0732">Signal</keyword>
<sequence>LMLACPLLVLLAVVRGQHEHPDWSVSMQPDTDKLRYTVYSDTFPSEPALTS</sequence>
<reference evidence="2 3" key="1">
    <citation type="submission" date="2024-05" db="EMBL/GenBank/DDBJ databases">
        <title>Genome sequencing and assembly of Indian major carp, Cirrhinus mrigala (Hamilton, 1822).</title>
        <authorList>
            <person name="Mohindra V."/>
            <person name="Chowdhury L.M."/>
            <person name="Lal K."/>
            <person name="Jena J.K."/>
        </authorList>
    </citation>
    <scope>NUCLEOTIDE SEQUENCE [LARGE SCALE GENOMIC DNA]</scope>
    <source>
        <strain evidence="2">CM1030</strain>
        <tissue evidence="2">Blood</tissue>
    </source>
</reference>
<feature type="signal peptide" evidence="1">
    <location>
        <begin position="1"/>
        <end position="16"/>
    </location>
</feature>
<evidence type="ECO:0000313" key="2">
    <source>
        <dbReference type="EMBL" id="KAL0151712.1"/>
    </source>
</evidence>
<evidence type="ECO:0000256" key="1">
    <source>
        <dbReference type="SAM" id="SignalP"/>
    </source>
</evidence>
<dbReference type="AlphaFoldDB" id="A0ABD0MNP3"/>
<accession>A0ABD0MNP3</accession>
<dbReference type="EMBL" id="JAMKFB020000230">
    <property type="protein sequence ID" value="KAL0151712.1"/>
    <property type="molecule type" value="Genomic_DNA"/>
</dbReference>
<protein>
    <submittedName>
        <fullName evidence="2">Uncharacterized protein</fullName>
    </submittedName>
</protein>
<evidence type="ECO:0000313" key="3">
    <source>
        <dbReference type="Proteomes" id="UP001529510"/>
    </source>
</evidence>
<feature type="chain" id="PRO_5044857098" evidence="1">
    <location>
        <begin position="17"/>
        <end position="51"/>
    </location>
</feature>
<dbReference type="Proteomes" id="UP001529510">
    <property type="component" value="Unassembled WGS sequence"/>
</dbReference>
<name>A0ABD0MNP3_CIRMR</name>
<keyword evidence="3" id="KW-1185">Reference proteome</keyword>